<accession>A0A0P0XQ82</accession>
<feature type="non-terminal residue" evidence="3">
    <location>
        <position position="317"/>
    </location>
</feature>
<evidence type="ECO:0000313" key="3">
    <source>
        <dbReference type="EMBL" id="BAT09384.1"/>
    </source>
</evidence>
<reference evidence="3 4" key="3">
    <citation type="journal article" date="2013" name="Rice">
        <title>Improvement of the Oryza sativa Nipponbare reference genome using next generation sequence and optical map data.</title>
        <authorList>
            <person name="Kawahara Y."/>
            <person name="de la Bastide M."/>
            <person name="Hamilton J.P."/>
            <person name="Kanamori H."/>
            <person name="McCombie W.R."/>
            <person name="Ouyang S."/>
            <person name="Schwartz D.C."/>
            <person name="Tanaka T."/>
            <person name="Wu J."/>
            <person name="Zhou S."/>
            <person name="Childs K.L."/>
            <person name="Davidson R.M."/>
            <person name="Lin H."/>
            <person name="Quesada-Ocampo L."/>
            <person name="Vaillancourt B."/>
            <person name="Sakai H."/>
            <person name="Lee S.S."/>
            <person name="Kim J."/>
            <person name="Numa H."/>
            <person name="Itoh T."/>
            <person name="Buell C.R."/>
            <person name="Matsumoto T."/>
        </authorList>
    </citation>
    <scope>NUCLEOTIDE SEQUENCE [LARGE SCALE GENOMIC DNA]</scope>
    <source>
        <strain evidence="4">cv. Nipponbare</strain>
    </source>
</reference>
<protein>
    <submittedName>
        <fullName evidence="3">Os09g0559150 protein</fullName>
    </submittedName>
</protein>
<name>A0A0P0XQ82_ORYSJ</name>
<keyword evidence="2" id="KW-0472">Membrane</keyword>
<feature type="transmembrane region" description="Helical" evidence="2">
    <location>
        <begin position="263"/>
        <end position="288"/>
    </location>
</feature>
<reference evidence="3 4" key="2">
    <citation type="journal article" date="2013" name="Plant Cell Physiol.">
        <title>Rice Annotation Project Database (RAP-DB): an integrative and interactive database for rice genomics.</title>
        <authorList>
            <person name="Sakai H."/>
            <person name="Lee S.S."/>
            <person name="Tanaka T."/>
            <person name="Numa H."/>
            <person name="Kim J."/>
            <person name="Kawahara Y."/>
            <person name="Wakimoto H."/>
            <person name="Yang C.C."/>
            <person name="Iwamoto M."/>
            <person name="Abe T."/>
            <person name="Yamada Y."/>
            <person name="Muto A."/>
            <person name="Inokuchi H."/>
            <person name="Ikemura T."/>
            <person name="Matsumoto T."/>
            <person name="Sasaki T."/>
            <person name="Itoh T."/>
        </authorList>
    </citation>
    <scope>NUCLEOTIDE SEQUENCE [LARGE SCALE GENOMIC DNA]</scope>
    <source>
        <strain evidence="4">cv. Nipponbare</strain>
    </source>
</reference>
<feature type="compositionally biased region" description="Low complexity" evidence="1">
    <location>
        <begin position="112"/>
        <end position="127"/>
    </location>
</feature>
<keyword evidence="2" id="KW-0812">Transmembrane</keyword>
<keyword evidence="4" id="KW-1185">Reference proteome</keyword>
<dbReference type="InParanoid" id="A0A0P0XQ82"/>
<sequence>MCMHPRFFSIGSRHLGQCFVFASTQLAVSDFMAFFSDHAYTVSHDTGRCASSPHRKQNPCPCLHSTSSCFSSPPPPPTNSMARVHPGPGHHLILVPSSTYDRSKNVAYRALSASPATSSTSSRTTAAEHAGSGHRNDRRRVDVPAPAADAVEVGAPGRSHLAGGVLVEADGADERVGVARHGGAAERHAGGGAGSVAVAEQPVLELDEAPLVVPEEDGGEPRRDREELADVGRVRVLPRADLLLGQIPVPPVDLGEVDGGGRLLFLGLVVVVVIYLLFLQIPTLAVVVDVAVHLVGVIVAIVGIVAFVALSVVLAVA</sequence>
<evidence type="ECO:0000256" key="2">
    <source>
        <dbReference type="SAM" id="Phobius"/>
    </source>
</evidence>
<feature type="transmembrane region" description="Helical" evidence="2">
    <location>
        <begin position="294"/>
        <end position="316"/>
    </location>
</feature>
<feature type="region of interest" description="Disordered" evidence="1">
    <location>
        <begin position="111"/>
        <end position="140"/>
    </location>
</feature>
<dbReference type="EMBL" id="AP014965">
    <property type="protein sequence ID" value="BAT09384.1"/>
    <property type="molecule type" value="Genomic_DNA"/>
</dbReference>
<evidence type="ECO:0000256" key="1">
    <source>
        <dbReference type="SAM" id="MobiDB-lite"/>
    </source>
</evidence>
<dbReference type="PaxDb" id="39947-A0A0P0XQ82"/>
<dbReference type="Proteomes" id="UP000059680">
    <property type="component" value="Chromosome 9"/>
</dbReference>
<dbReference type="AlphaFoldDB" id="A0A0P0XQ82"/>
<keyword evidence="2" id="KW-1133">Transmembrane helix</keyword>
<organism evidence="3 4">
    <name type="scientific">Oryza sativa subsp. japonica</name>
    <name type="common">Rice</name>
    <dbReference type="NCBI Taxonomy" id="39947"/>
    <lineage>
        <taxon>Eukaryota</taxon>
        <taxon>Viridiplantae</taxon>
        <taxon>Streptophyta</taxon>
        <taxon>Embryophyta</taxon>
        <taxon>Tracheophyta</taxon>
        <taxon>Spermatophyta</taxon>
        <taxon>Magnoliopsida</taxon>
        <taxon>Liliopsida</taxon>
        <taxon>Poales</taxon>
        <taxon>Poaceae</taxon>
        <taxon>BOP clade</taxon>
        <taxon>Oryzoideae</taxon>
        <taxon>Oryzeae</taxon>
        <taxon>Oryzinae</taxon>
        <taxon>Oryza</taxon>
        <taxon>Oryza sativa</taxon>
    </lineage>
</organism>
<gene>
    <name evidence="3" type="ordered locus">Os09g0559150</name>
    <name evidence="3" type="ORF">OSNPB_090559150</name>
</gene>
<reference evidence="4" key="1">
    <citation type="journal article" date="2005" name="Nature">
        <title>The map-based sequence of the rice genome.</title>
        <authorList>
            <consortium name="International rice genome sequencing project (IRGSP)"/>
            <person name="Matsumoto T."/>
            <person name="Wu J."/>
            <person name="Kanamori H."/>
            <person name="Katayose Y."/>
            <person name="Fujisawa M."/>
            <person name="Namiki N."/>
            <person name="Mizuno H."/>
            <person name="Yamamoto K."/>
            <person name="Antonio B.A."/>
            <person name="Baba T."/>
            <person name="Sakata K."/>
            <person name="Nagamura Y."/>
            <person name="Aoki H."/>
            <person name="Arikawa K."/>
            <person name="Arita K."/>
            <person name="Bito T."/>
            <person name="Chiden Y."/>
            <person name="Fujitsuka N."/>
            <person name="Fukunaka R."/>
            <person name="Hamada M."/>
            <person name="Harada C."/>
            <person name="Hayashi A."/>
            <person name="Hijishita S."/>
            <person name="Honda M."/>
            <person name="Hosokawa S."/>
            <person name="Ichikawa Y."/>
            <person name="Idonuma A."/>
            <person name="Iijima M."/>
            <person name="Ikeda M."/>
            <person name="Ikeno M."/>
            <person name="Ito K."/>
            <person name="Ito S."/>
            <person name="Ito T."/>
            <person name="Ito Y."/>
            <person name="Ito Y."/>
            <person name="Iwabuchi A."/>
            <person name="Kamiya K."/>
            <person name="Karasawa W."/>
            <person name="Kurita K."/>
            <person name="Katagiri S."/>
            <person name="Kikuta A."/>
            <person name="Kobayashi H."/>
            <person name="Kobayashi N."/>
            <person name="Machita K."/>
            <person name="Maehara T."/>
            <person name="Masukawa M."/>
            <person name="Mizubayashi T."/>
            <person name="Mukai Y."/>
            <person name="Nagasaki H."/>
            <person name="Nagata Y."/>
            <person name="Naito S."/>
            <person name="Nakashima M."/>
            <person name="Nakama Y."/>
            <person name="Nakamichi Y."/>
            <person name="Nakamura M."/>
            <person name="Meguro A."/>
            <person name="Negishi M."/>
            <person name="Ohta I."/>
            <person name="Ohta T."/>
            <person name="Okamoto M."/>
            <person name="Ono N."/>
            <person name="Saji S."/>
            <person name="Sakaguchi M."/>
            <person name="Sakai K."/>
            <person name="Shibata M."/>
            <person name="Shimokawa T."/>
            <person name="Song J."/>
            <person name="Takazaki Y."/>
            <person name="Terasawa K."/>
            <person name="Tsugane M."/>
            <person name="Tsuji K."/>
            <person name="Ueda S."/>
            <person name="Waki K."/>
            <person name="Yamagata H."/>
            <person name="Yamamoto M."/>
            <person name="Yamamoto S."/>
            <person name="Yamane H."/>
            <person name="Yoshiki S."/>
            <person name="Yoshihara R."/>
            <person name="Yukawa K."/>
            <person name="Zhong H."/>
            <person name="Yano M."/>
            <person name="Yuan Q."/>
            <person name="Ouyang S."/>
            <person name="Liu J."/>
            <person name="Jones K.M."/>
            <person name="Gansberger K."/>
            <person name="Moffat K."/>
            <person name="Hill J."/>
            <person name="Bera J."/>
            <person name="Fadrosh D."/>
            <person name="Jin S."/>
            <person name="Johri S."/>
            <person name="Kim M."/>
            <person name="Overton L."/>
            <person name="Reardon M."/>
            <person name="Tsitrin T."/>
            <person name="Vuong H."/>
            <person name="Weaver B."/>
            <person name="Ciecko A."/>
            <person name="Tallon L."/>
            <person name="Jackson J."/>
            <person name="Pai G."/>
            <person name="Aken S.V."/>
            <person name="Utterback T."/>
            <person name="Reidmuller S."/>
            <person name="Feldblyum T."/>
            <person name="Hsiao J."/>
            <person name="Zismann V."/>
            <person name="Iobst S."/>
            <person name="de Vazeille A.R."/>
            <person name="Buell C.R."/>
            <person name="Ying K."/>
            <person name="Li Y."/>
            <person name="Lu T."/>
            <person name="Huang Y."/>
            <person name="Zhao Q."/>
            <person name="Feng Q."/>
            <person name="Zhang L."/>
            <person name="Zhu J."/>
            <person name="Weng Q."/>
            <person name="Mu J."/>
            <person name="Lu Y."/>
            <person name="Fan D."/>
            <person name="Liu Y."/>
            <person name="Guan J."/>
            <person name="Zhang Y."/>
            <person name="Yu S."/>
            <person name="Liu X."/>
            <person name="Zhang Y."/>
            <person name="Hong G."/>
            <person name="Han B."/>
            <person name="Choisne N."/>
            <person name="Demange N."/>
            <person name="Orjeda G."/>
            <person name="Samain S."/>
            <person name="Cattolico L."/>
            <person name="Pelletier E."/>
            <person name="Couloux A."/>
            <person name="Segurens B."/>
            <person name="Wincker P."/>
            <person name="D'Hont A."/>
            <person name="Scarpelli C."/>
            <person name="Weissenbach J."/>
            <person name="Salanoubat M."/>
            <person name="Quetier F."/>
            <person name="Yu Y."/>
            <person name="Kim H.R."/>
            <person name="Rambo T."/>
            <person name="Currie J."/>
            <person name="Collura K."/>
            <person name="Luo M."/>
            <person name="Yang T."/>
            <person name="Ammiraju J.S.S."/>
            <person name="Engler F."/>
            <person name="Soderlund C."/>
            <person name="Wing R.A."/>
            <person name="Palmer L.E."/>
            <person name="de la Bastide M."/>
            <person name="Spiegel L."/>
            <person name="Nascimento L."/>
            <person name="Zutavern T."/>
            <person name="O'Shaughnessy A."/>
            <person name="Dike S."/>
            <person name="Dedhia N."/>
            <person name="Preston R."/>
            <person name="Balija V."/>
            <person name="McCombie W.R."/>
            <person name="Chow T."/>
            <person name="Chen H."/>
            <person name="Chung M."/>
            <person name="Chen C."/>
            <person name="Shaw J."/>
            <person name="Wu H."/>
            <person name="Hsiao K."/>
            <person name="Chao Y."/>
            <person name="Chu M."/>
            <person name="Cheng C."/>
            <person name="Hour A."/>
            <person name="Lee P."/>
            <person name="Lin S."/>
            <person name="Lin Y."/>
            <person name="Liou J."/>
            <person name="Liu S."/>
            <person name="Hsing Y."/>
            <person name="Raghuvanshi S."/>
            <person name="Mohanty A."/>
            <person name="Bharti A.K."/>
            <person name="Gaur A."/>
            <person name="Gupta V."/>
            <person name="Kumar D."/>
            <person name="Ravi V."/>
            <person name="Vij S."/>
            <person name="Kapur A."/>
            <person name="Khurana P."/>
            <person name="Khurana P."/>
            <person name="Khurana J.P."/>
            <person name="Tyagi A.K."/>
            <person name="Gaikwad K."/>
            <person name="Singh A."/>
            <person name="Dalal V."/>
            <person name="Srivastava S."/>
            <person name="Dixit A."/>
            <person name="Pal A.K."/>
            <person name="Ghazi I.A."/>
            <person name="Yadav M."/>
            <person name="Pandit A."/>
            <person name="Bhargava A."/>
            <person name="Sureshbabu K."/>
            <person name="Batra K."/>
            <person name="Sharma T.R."/>
            <person name="Mohapatra T."/>
            <person name="Singh N.K."/>
            <person name="Messing J."/>
            <person name="Nelson A.B."/>
            <person name="Fuks G."/>
            <person name="Kavchok S."/>
            <person name="Keizer G."/>
            <person name="Linton E."/>
            <person name="Llaca V."/>
            <person name="Song R."/>
            <person name="Tanyolac B."/>
            <person name="Young S."/>
            <person name="Ho-Il K."/>
            <person name="Hahn J.H."/>
            <person name="Sangsakoo G."/>
            <person name="Vanavichit A."/>
            <person name="de Mattos Luiz.A.T."/>
            <person name="Zimmer P.D."/>
            <person name="Malone G."/>
            <person name="Dellagostin O."/>
            <person name="de Oliveira A.C."/>
            <person name="Bevan M."/>
            <person name="Bancroft I."/>
            <person name="Minx P."/>
            <person name="Cordum H."/>
            <person name="Wilson R."/>
            <person name="Cheng Z."/>
            <person name="Jin W."/>
            <person name="Jiang J."/>
            <person name="Leong S.A."/>
            <person name="Iwama H."/>
            <person name="Gojobori T."/>
            <person name="Itoh T."/>
            <person name="Niimura Y."/>
            <person name="Fujii Y."/>
            <person name="Habara T."/>
            <person name="Sakai H."/>
            <person name="Sato Y."/>
            <person name="Wilson G."/>
            <person name="Kumar K."/>
            <person name="McCouch S."/>
            <person name="Juretic N."/>
            <person name="Hoen D."/>
            <person name="Wright S."/>
            <person name="Bruskiewich R."/>
            <person name="Bureau T."/>
            <person name="Miyao A."/>
            <person name="Hirochika H."/>
            <person name="Nishikawa T."/>
            <person name="Kadowaki K."/>
            <person name="Sugiura M."/>
            <person name="Burr B."/>
            <person name="Sasaki T."/>
        </authorList>
    </citation>
    <scope>NUCLEOTIDE SEQUENCE [LARGE SCALE GENOMIC DNA]</scope>
    <source>
        <strain evidence="4">cv. Nipponbare</strain>
    </source>
</reference>
<proteinExistence type="predicted"/>
<evidence type="ECO:0000313" key="4">
    <source>
        <dbReference type="Proteomes" id="UP000059680"/>
    </source>
</evidence>